<feature type="compositionally biased region" description="Polar residues" evidence="1">
    <location>
        <begin position="61"/>
        <end position="74"/>
    </location>
</feature>
<feature type="non-terminal residue" evidence="2">
    <location>
        <position position="127"/>
    </location>
</feature>
<evidence type="ECO:0000313" key="3">
    <source>
        <dbReference type="Proteomes" id="UP000837857"/>
    </source>
</evidence>
<protein>
    <submittedName>
        <fullName evidence="2">Uncharacterized protein</fullName>
    </submittedName>
</protein>
<reference evidence="2" key="1">
    <citation type="submission" date="2022-03" db="EMBL/GenBank/DDBJ databases">
        <authorList>
            <person name="Martin H S."/>
        </authorList>
    </citation>
    <scope>NUCLEOTIDE SEQUENCE</scope>
</reference>
<feature type="compositionally biased region" description="Basic and acidic residues" evidence="1">
    <location>
        <begin position="45"/>
        <end position="60"/>
    </location>
</feature>
<keyword evidence="3" id="KW-1185">Reference proteome</keyword>
<sequence>MNEGSKPGQYVILIADRLPKEVPTNTQNKTNYLLVTQIHVPCGNRAHEPYNRANKTKETSKSQNQQGATSSRTLQIFPRMGNVTRHVRGRGVTGANVTTMSRRDAATSHGFAVTPSHPRLVKRFQRS</sequence>
<dbReference type="EMBL" id="OW152840">
    <property type="protein sequence ID" value="CAH2061793.1"/>
    <property type="molecule type" value="Genomic_DNA"/>
</dbReference>
<name>A0ABN8IQD9_9NEOP</name>
<evidence type="ECO:0000313" key="2">
    <source>
        <dbReference type="EMBL" id="CAH2061793.1"/>
    </source>
</evidence>
<proteinExistence type="predicted"/>
<gene>
    <name evidence="2" type="ORF">IPOD504_LOCUS11457</name>
</gene>
<feature type="region of interest" description="Disordered" evidence="1">
    <location>
        <begin position="44"/>
        <end position="81"/>
    </location>
</feature>
<accession>A0ABN8IQD9</accession>
<dbReference type="Proteomes" id="UP000837857">
    <property type="component" value="Chromosome 28"/>
</dbReference>
<evidence type="ECO:0000256" key="1">
    <source>
        <dbReference type="SAM" id="MobiDB-lite"/>
    </source>
</evidence>
<organism evidence="2 3">
    <name type="scientific">Iphiclides podalirius</name>
    <name type="common">scarce swallowtail</name>
    <dbReference type="NCBI Taxonomy" id="110791"/>
    <lineage>
        <taxon>Eukaryota</taxon>
        <taxon>Metazoa</taxon>
        <taxon>Ecdysozoa</taxon>
        <taxon>Arthropoda</taxon>
        <taxon>Hexapoda</taxon>
        <taxon>Insecta</taxon>
        <taxon>Pterygota</taxon>
        <taxon>Neoptera</taxon>
        <taxon>Endopterygota</taxon>
        <taxon>Lepidoptera</taxon>
        <taxon>Glossata</taxon>
        <taxon>Ditrysia</taxon>
        <taxon>Papilionoidea</taxon>
        <taxon>Papilionidae</taxon>
        <taxon>Papilioninae</taxon>
        <taxon>Iphiclides</taxon>
    </lineage>
</organism>